<proteinExistence type="predicted"/>
<evidence type="ECO:0008006" key="4">
    <source>
        <dbReference type="Google" id="ProtNLM"/>
    </source>
</evidence>
<sequence>MSRSFLKGWVLNLKTLENPELKKSLIWFTLKTGYKQNEEWISQFHKCFVRKPHLIKIIKDGLKISVLGIVRNFVDLKGSKPKKEAIIEIIDIFNFEEPKPQEEPLKEDSLEENSLQDQSLQEDSIT</sequence>
<dbReference type="KEGG" id="mane:DP065_02185"/>
<reference evidence="3" key="1">
    <citation type="submission" date="2018-06" db="EMBL/GenBank/DDBJ databases">
        <title>Complete genome sequences of Mycoplasma anatis, M. anseris and M. cloacale type strains.</title>
        <authorList>
            <person name="Grozner D."/>
            <person name="Forro B."/>
            <person name="Sulyok K.M."/>
            <person name="Marton S."/>
            <person name="Kreizinger Z."/>
            <person name="Banyai K."/>
            <person name="Gyuranecz M."/>
        </authorList>
    </citation>
    <scope>NUCLEOTIDE SEQUENCE [LARGE SCALE GENOMIC DNA]</scope>
    <source>
        <strain evidence="3">ATCC 49234</strain>
    </source>
</reference>
<keyword evidence="3" id="KW-1185">Reference proteome</keyword>
<dbReference type="AlphaFoldDB" id="A0A2Z4ND90"/>
<evidence type="ECO:0000313" key="3">
    <source>
        <dbReference type="Proteomes" id="UP000250218"/>
    </source>
</evidence>
<evidence type="ECO:0000313" key="2">
    <source>
        <dbReference type="EMBL" id="AWX69551.1"/>
    </source>
</evidence>
<evidence type="ECO:0000256" key="1">
    <source>
        <dbReference type="SAM" id="MobiDB-lite"/>
    </source>
</evidence>
<dbReference type="Proteomes" id="UP000250218">
    <property type="component" value="Chromosome"/>
</dbReference>
<name>A0A2Z4ND90_9BACT</name>
<organism evidence="2 3">
    <name type="scientific">[Mycoplasma] anseris</name>
    <dbReference type="NCBI Taxonomy" id="92400"/>
    <lineage>
        <taxon>Bacteria</taxon>
        <taxon>Bacillati</taxon>
        <taxon>Mycoplasmatota</taxon>
        <taxon>Mycoplasmoidales</taxon>
        <taxon>Metamycoplasmataceae</taxon>
        <taxon>Metamycoplasma</taxon>
    </lineage>
</organism>
<feature type="compositionally biased region" description="Basic and acidic residues" evidence="1">
    <location>
        <begin position="98"/>
        <end position="108"/>
    </location>
</feature>
<protein>
    <recommendedName>
        <fullName evidence="4">Single-stranded DNA-binding protein</fullName>
    </recommendedName>
</protein>
<dbReference type="EMBL" id="CP030140">
    <property type="protein sequence ID" value="AWX69551.1"/>
    <property type="molecule type" value="Genomic_DNA"/>
</dbReference>
<gene>
    <name evidence="2" type="ORF">DP065_02185</name>
</gene>
<dbReference type="RefSeq" id="WP_033178951.1">
    <property type="nucleotide sequence ID" value="NZ_CP030140.1"/>
</dbReference>
<feature type="compositionally biased region" description="Polar residues" evidence="1">
    <location>
        <begin position="112"/>
        <end position="126"/>
    </location>
</feature>
<feature type="region of interest" description="Disordered" evidence="1">
    <location>
        <begin position="98"/>
        <end position="126"/>
    </location>
</feature>
<accession>A0A2Z4ND90</accession>